<evidence type="ECO:0000313" key="2">
    <source>
        <dbReference type="EMBL" id="KAG5195169.1"/>
    </source>
</evidence>
<comment type="caution">
    <text evidence="2">The sequence shown here is derived from an EMBL/GenBank/DDBJ whole genome shotgun (WGS) entry which is preliminary data.</text>
</comment>
<dbReference type="AlphaFoldDB" id="A0A835ZPQ9"/>
<evidence type="ECO:0000313" key="3">
    <source>
        <dbReference type="Proteomes" id="UP000664991"/>
    </source>
</evidence>
<sequence length="103" mass="11183">MSGAGPDARPKMTTRRRQASLLQMACSLQGVSRRQGTDLHPSLIDAAASSPSHSDSNLHSFSHRLHSFAGSTMYGLGEDPPTPPVVWLHWVFISARLTEISQS</sequence>
<accession>A0A835ZPQ9</accession>
<reference evidence="2 3" key="1">
    <citation type="submission" date="2020-12" db="EMBL/GenBank/DDBJ databases">
        <title>De novo assembly of Tibetan sheep genome.</title>
        <authorList>
            <person name="Li X."/>
        </authorList>
    </citation>
    <scope>NUCLEOTIDE SEQUENCE [LARGE SCALE GENOMIC DNA]</scope>
    <source>
        <tissue evidence="2">Heart</tissue>
    </source>
</reference>
<feature type="region of interest" description="Disordered" evidence="1">
    <location>
        <begin position="32"/>
        <end position="58"/>
    </location>
</feature>
<feature type="compositionally biased region" description="Low complexity" evidence="1">
    <location>
        <begin position="46"/>
        <end position="58"/>
    </location>
</feature>
<dbReference type="EMBL" id="JAEMGP010000024">
    <property type="protein sequence ID" value="KAG5195169.1"/>
    <property type="molecule type" value="Genomic_DNA"/>
</dbReference>
<organism evidence="2 3">
    <name type="scientific">Ovis aries</name>
    <name type="common">Sheep</name>
    <dbReference type="NCBI Taxonomy" id="9940"/>
    <lineage>
        <taxon>Eukaryota</taxon>
        <taxon>Metazoa</taxon>
        <taxon>Chordata</taxon>
        <taxon>Craniata</taxon>
        <taxon>Vertebrata</taxon>
        <taxon>Euteleostomi</taxon>
        <taxon>Mammalia</taxon>
        <taxon>Eutheria</taxon>
        <taxon>Laurasiatheria</taxon>
        <taxon>Artiodactyla</taxon>
        <taxon>Ruminantia</taxon>
        <taxon>Pecora</taxon>
        <taxon>Bovidae</taxon>
        <taxon>Caprinae</taxon>
        <taxon>Ovis</taxon>
    </lineage>
</organism>
<protein>
    <submittedName>
        <fullName evidence="2">Uncharacterized protein</fullName>
    </submittedName>
</protein>
<gene>
    <name evidence="2" type="ORF">JEQ12_012458</name>
</gene>
<evidence type="ECO:0000256" key="1">
    <source>
        <dbReference type="SAM" id="MobiDB-lite"/>
    </source>
</evidence>
<name>A0A835ZPQ9_SHEEP</name>
<dbReference type="Proteomes" id="UP000664991">
    <property type="component" value="Unassembled WGS sequence"/>
</dbReference>
<proteinExistence type="predicted"/>